<reference evidence="2 3" key="1">
    <citation type="journal article" date="2021" name="Hortic Res">
        <title>Chromosome-scale assembly of the Dendrobium chrysotoxum genome enhances the understanding of orchid evolution.</title>
        <authorList>
            <person name="Zhang Y."/>
            <person name="Zhang G.Q."/>
            <person name="Zhang D."/>
            <person name="Liu X.D."/>
            <person name="Xu X.Y."/>
            <person name="Sun W.H."/>
            <person name="Yu X."/>
            <person name="Zhu X."/>
            <person name="Wang Z.W."/>
            <person name="Zhao X."/>
            <person name="Zhong W.Y."/>
            <person name="Chen H."/>
            <person name="Yin W.L."/>
            <person name="Huang T."/>
            <person name="Niu S.C."/>
            <person name="Liu Z.J."/>
        </authorList>
    </citation>
    <scope>NUCLEOTIDE SEQUENCE [LARGE SCALE GENOMIC DNA]</scope>
    <source>
        <strain evidence="2">Lindl</strain>
    </source>
</reference>
<sequence length="255" mass="29610">MGWVQVKLFTPRSTRVGPEPDPLTRIDAPEKERRSIYLSIKFFQREAQTSLPSLLKEDLCHEYRIYLRIFYALQRSQSHLLDENLDIINLNELHKLGMQLDTGLEHTRSQMEDLCHEYEELKRKHVMGENLDTLSLTELQQLELQLKSAQKHIRSQMWIEVVMTASGGSGGDGRRRSEVAAGRGGWRMQQLWRRWLEEEAGGGGRPAVAANWQSHLMDENLDIINLNELHKLGMQLETSLKHTRSQMNQLLDFHS</sequence>
<dbReference type="PROSITE" id="PS51297">
    <property type="entry name" value="K_BOX"/>
    <property type="match status" value="1"/>
</dbReference>
<accession>A0AAV7HE58</accession>
<keyword evidence="3" id="KW-1185">Reference proteome</keyword>
<gene>
    <name evidence="2" type="ORF">IEQ34_004380</name>
</gene>
<dbReference type="Pfam" id="PF01486">
    <property type="entry name" value="K-box"/>
    <property type="match status" value="1"/>
</dbReference>
<evidence type="ECO:0000313" key="3">
    <source>
        <dbReference type="Proteomes" id="UP000775213"/>
    </source>
</evidence>
<comment type="caution">
    <text evidence="2">The sequence shown here is derived from an EMBL/GenBank/DDBJ whole genome shotgun (WGS) entry which is preliminary data.</text>
</comment>
<evidence type="ECO:0000259" key="1">
    <source>
        <dbReference type="PROSITE" id="PS51297"/>
    </source>
</evidence>
<dbReference type="GO" id="GO:0005634">
    <property type="term" value="C:nucleus"/>
    <property type="evidence" value="ECO:0007669"/>
    <property type="project" value="InterPro"/>
</dbReference>
<name>A0AAV7HE58_DENCH</name>
<dbReference type="EMBL" id="JAGFBR010000005">
    <property type="protein sequence ID" value="KAH0467142.1"/>
    <property type="molecule type" value="Genomic_DNA"/>
</dbReference>
<dbReference type="InterPro" id="IPR002487">
    <property type="entry name" value="TF_Kbox"/>
</dbReference>
<feature type="domain" description="K-box" evidence="1">
    <location>
        <begin position="56"/>
        <end position="145"/>
    </location>
</feature>
<dbReference type="Proteomes" id="UP000775213">
    <property type="component" value="Unassembled WGS sequence"/>
</dbReference>
<protein>
    <recommendedName>
        <fullName evidence="1">K-box domain-containing protein</fullName>
    </recommendedName>
</protein>
<dbReference type="AlphaFoldDB" id="A0AAV7HE58"/>
<organism evidence="2 3">
    <name type="scientific">Dendrobium chrysotoxum</name>
    <name type="common">Orchid</name>
    <dbReference type="NCBI Taxonomy" id="161865"/>
    <lineage>
        <taxon>Eukaryota</taxon>
        <taxon>Viridiplantae</taxon>
        <taxon>Streptophyta</taxon>
        <taxon>Embryophyta</taxon>
        <taxon>Tracheophyta</taxon>
        <taxon>Spermatophyta</taxon>
        <taxon>Magnoliopsida</taxon>
        <taxon>Liliopsida</taxon>
        <taxon>Asparagales</taxon>
        <taxon>Orchidaceae</taxon>
        <taxon>Epidendroideae</taxon>
        <taxon>Malaxideae</taxon>
        <taxon>Dendrobiinae</taxon>
        <taxon>Dendrobium</taxon>
    </lineage>
</organism>
<proteinExistence type="predicted"/>
<dbReference type="GO" id="GO:0003700">
    <property type="term" value="F:DNA-binding transcription factor activity"/>
    <property type="evidence" value="ECO:0007669"/>
    <property type="project" value="InterPro"/>
</dbReference>
<evidence type="ECO:0000313" key="2">
    <source>
        <dbReference type="EMBL" id="KAH0467142.1"/>
    </source>
</evidence>